<dbReference type="EMBL" id="VDCV01000003">
    <property type="protein sequence ID" value="KAB5565043.1"/>
    <property type="molecule type" value="Genomic_DNA"/>
</dbReference>
<proteinExistence type="predicted"/>
<protein>
    <submittedName>
        <fullName evidence="1">Uncharacterized protein</fullName>
    </submittedName>
</protein>
<keyword evidence="2" id="KW-1185">Reference proteome</keyword>
<reference evidence="2" key="1">
    <citation type="journal article" date="2019" name="Gigascience">
        <title>De novo genome assembly of the endangered Acer yangbiense, a plant species with extremely small populations endemic to Yunnan Province, China.</title>
        <authorList>
            <person name="Yang J."/>
            <person name="Wariss H.M."/>
            <person name="Tao L."/>
            <person name="Zhang R."/>
            <person name="Yun Q."/>
            <person name="Hollingsworth P."/>
            <person name="Dao Z."/>
            <person name="Luo G."/>
            <person name="Guo H."/>
            <person name="Ma Y."/>
            <person name="Sun W."/>
        </authorList>
    </citation>
    <scope>NUCLEOTIDE SEQUENCE [LARGE SCALE GENOMIC DNA]</scope>
    <source>
        <strain evidence="2">cv. br00</strain>
    </source>
</reference>
<sequence length="104" mass="11950">MLGRQFSSPLLISFATSSSSELCSYGVCAARKLESFEHLDRKQLFIMLDYCFLPYKSKHPINLSSLDEDAVEKLIRRLGLISMEEGWSKPLHVRNFHGNNSEPW</sequence>
<comment type="caution">
    <text evidence="1">The sequence shown here is derived from an EMBL/GenBank/DDBJ whole genome shotgun (WGS) entry which is preliminary data.</text>
</comment>
<dbReference type="Proteomes" id="UP000326939">
    <property type="component" value="Chromosome 3"/>
</dbReference>
<gene>
    <name evidence="1" type="ORF">DKX38_005097</name>
</gene>
<evidence type="ECO:0000313" key="1">
    <source>
        <dbReference type="EMBL" id="KAB5565043.1"/>
    </source>
</evidence>
<organism evidence="1 2">
    <name type="scientific">Salix brachista</name>
    <dbReference type="NCBI Taxonomy" id="2182728"/>
    <lineage>
        <taxon>Eukaryota</taxon>
        <taxon>Viridiplantae</taxon>
        <taxon>Streptophyta</taxon>
        <taxon>Embryophyta</taxon>
        <taxon>Tracheophyta</taxon>
        <taxon>Spermatophyta</taxon>
        <taxon>Magnoliopsida</taxon>
        <taxon>eudicotyledons</taxon>
        <taxon>Gunneridae</taxon>
        <taxon>Pentapetalae</taxon>
        <taxon>rosids</taxon>
        <taxon>fabids</taxon>
        <taxon>Malpighiales</taxon>
        <taxon>Salicaceae</taxon>
        <taxon>Saliceae</taxon>
        <taxon>Salix</taxon>
    </lineage>
</organism>
<name>A0A5N5NEF5_9ROSI</name>
<evidence type="ECO:0000313" key="2">
    <source>
        <dbReference type="Proteomes" id="UP000326939"/>
    </source>
</evidence>
<accession>A0A5N5NEF5</accession>
<dbReference type="AlphaFoldDB" id="A0A5N5NEF5"/>